<dbReference type="Proteomes" id="UP000671852">
    <property type="component" value="Chromosome"/>
</dbReference>
<name>A0A975B2J0_9BACT</name>
<dbReference type="EMBL" id="CP046072">
    <property type="protein sequence ID" value="QSZ42958.1"/>
    <property type="molecule type" value="Genomic_DNA"/>
</dbReference>
<evidence type="ECO:0000313" key="2">
    <source>
        <dbReference type="EMBL" id="QSZ42958.1"/>
    </source>
</evidence>
<evidence type="ECO:0008006" key="4">
    <source>
        <dbReference type="Google" id="ProtNLM"/>
    </source>
</evidence>
<feature type="chain" id="PRO_5037676478" description="Conjugal transfer protein TraF" evidence="1">
    <location>
        <begin position="19"/>
        <end position="391"/>
    </location>
</feature>
<dbReference type="KEGG" id="saqt:GJV85_12850"/>
<evidence type="ECO:0000256" key="1">
    <source>
        <dbReference type="SAM" id="SignalP"/>
    </source>
</evidence>
<reference evidence="2" key="1">
    <citation type="submission" date="2019-11" db="EMBL/GenBank/DDBJ databases">
        <authorList>
            <person name="Kojima H."/>
        </authorList>
    </citation>
    <scope>NUCLEOTIDE SEQUENCE</scope>
    <source>
        <strain evidence="2">H1576</strain>
    </source>
</reference>
<keyword evidence="3" id="KW-1185">Reference proteome</keyword>
<feature type="signal peptide" evidence="1">
    <location>
        <begin position="1"/>
        <end position="18"/>
    </location>
</feature>
<dbReference type="AlphaFoldDB" id="A0A975B2J0"/>
<keyword evidence="1" id="KW-0732">Signal</keyword>
<gene>
    <name evidence="2" type="ORF">GJV85_12850</name>
</gene>
<evidence type="ECO:0000313" key="3">
    <source>
        <dbReference type="Proteomes" id="UP000671852"/>
    </source>
</evidence>
<sequence length="391" mass="41828">MKKIISLALICATTSLMALDGEHAYLYKDPRIMGMGGANVAVGGYSTSVFSNPAGLASIKKEHGFVFDLLGLGVSVSEKTTEFIKDMGDVDTSSSNPNATNDMIDVLKKYSGEHFHMGVDNYSAISKNSDLFAWSVGLLAAADINYKVHANGGSSFLETSSRTYGGVLLGAAKSYSTDIGRLDVGVGLKFIKQISFEGGLTINDLLASDDIATRLEDKYKKESTGFGGDIGATLFPFAESSLHPAVGISILNIGSMGMDDNYGRQPMTLNIGMSISPEVPVLESFTLAVDYVDMLNANKVRFYDINGNVDADLDESDMKKRLRLGANLGVLDSTYLSLALSGGIYQGAYTAGIDLEFLLFKLNVATYQEEVGTGTASNPDRRYMAKLGIGW</sequence>
<accession>A0A975B2J0</accession>
<proteinExistence type="predicted"/>
<dbReference type="RefSeq" id="WP_207561771.1">
    <property type="nucleotide sequence ID" value="NZ_CP046072.1"/>
</dbReference>
<dbReference type="Gene3D" id="2.40.160.60">
    <property type="entry name" value="Outer membrane protein transport protein (OMPP1/FadL/TodX)"/>
    <property type="match status" value="1"/>
</dbReference>
<reference evidence="2" key="2">
    <citation type="submission" date="2021-04" db="EMBL/GenBank/DDBJ databases">
        <title>Isolation and characterization of a novel species of the genus Sulfurimonas.</title>
        <authorList>
            <person name="Fukui M."/>
        </authorList>
    </citation>
    <scope>NUCLEOTIDE SEQUENCE</scope>
    <source>
        <strain evidence="2">H1576</strain>
    </source>
</reference>
<protein>
    <recommendedName>
        <fullName evidence="4">Conjugal transfer protein TraF</fullName>
    </recommendedName>
</protein>
<organism evidence="2 3">
    <name type="scientific">Sulfurimonas aquatica</name>
    <dbReference type="NCBI Taxonomy" id="2672570"/>
    <lineage>
        <taxon>Bacteria</taxon>
        <taxon>Pseudomonadati</taxon>
        <taxon>Campylobacterota</taxon>
        <taxon>Epsilonproteobacteria</taxon>
        <taxon>Campylobacterales</taxon>
        <taxon>Sulfurimonadaceae</taxon>
        <taxon>Sulfurimonas</taxon>
    </lineage>
</organism>